<accession>A0ABT9AAF5</accession>
<dbReference type="Proteomes" id="UP001167796">
    <property type="component" value="Unassembled WGS sequence"/>
</dbReference>
<proteinExistence type="predicted"/>
<dbReference type="EMBL" id="JAUQSX010000005">
    <property type="protein sequence ID" value="MDO7846823.1"/>
    <property type="molecule type" value="Genomic_DNA"/>
</dbReference>
<comment type="caution">
    <text evidence="1">The sequence shown here is derived from an EMBL/GenBank/DDBJ whole genome shotgun (WGS) entry which is preliminary data.</text>
</comment>
<evidence type="ECO:0008006" key="3">
    <source>
        <dbReference type="Google" id="ProtNLM"/>
    </source>
</evidence>
<name>A0ABT9AAF5_9BACT</name>
<protein>
    <recommendedName>
        <fullName evidence="3">Lipocalin-like domain-containing protein</fullName>
    </recommendedName>
</protein>
<dbReference type="RefSeq" id="WP_305011508.1">
    <property type="nucleotide sequence ID" value="NZ_JAUQSX010000005.1"/>
</dbReference>
<organism evidence="1 2">
    <name type="scientific">Hymenobacter mellowenesis</name>
    <dbReference type="NCBI Taxonomy" id="3063995"/>
    <lineage>
        <taxon>Bacteria</taxon>
        <taxon>Pseudomonadati</taxon>
        <taxon>Bacteroidota</taxon>
        <taxon>Cytophagia</taxon>
        <taxon>Cytophagales</taxon>
        <taxon>Hymenobacteraceae</taxon>
        <taxon>Hymenobacter</taxon>
    </lineage>
</organism>
<evidence type="ECO:0000313" key="2">
    <source>
        <dbReference type="Proteomes" id="UP001167796"/>
    </source>
</evidence>
<keyword evidence="2" id="KW-1185">Reference proteome</keyword>
<evidence type="ECO:0000313" key="1">
    <source>
        <dbReference type="EMBL" id="MDO7846823.1"/>
    </source>
</evidence>
<sequence>MNRSLLLLVLLELTACGKKDDAAPAANASIVGTWNLQSRREQQVVLNGAAGTNADNTVPYANATVTYAADGTYSGLVNGVAFSPGATYALNGTTLTTTFPVIGPVSAQVTELSATRLVLVQTDQNYNNTLRIITTTTATR</sequence>
<reference evidence="1" key="1">
    <citation type="submission" date="2023-07" db="EMBL/GenBank/DDBJ databases">
        <authorList>
            <person name="Kim M.K."/>
        </authorList>
    </citation>
    <scope>NUCLEOTIDE SEQUENCE</scope>
    <source>
        <strain evidence="1">M29</strain>
    </source>
</reference>
<gene>
    <name evidence="1" type="ORF">Q5H92_10680</name>
</gene>